<dbReference type="NCBIfam" id="TIGR01244">
    <property type="entry name" value="TIGR01244 family sulfur transferase"/>
    <property type="match status" value="1"/>
</dbReference>
<evidence type="ECO:0000313" key="2">
    <source>
        <dbReference type="EMBL" id="MDQ2067153.1"/>
    </source>
</evidence>
<feature type="domain" description="Beta-lactamase hydrolase-like protein phosphatase-like" evidence="1">
    <location>
        <begin position="2"/>
        <end position="105"/>
    </location>
</feature>
<dbReference type="SUPFAM" id="SSF52799">
    <property type="entry name" value="(Phosphotyrosine protein) phosphatases II"/>
    <property type="match status" value="1"/>
</dbReference>
<evidence type="ECO:0000259" key="1">
    <source>
        <dbReference type="Pfam" id="PF04273"/>
    </source>
</evidence>
<evidence type="ECO:0000313" key="3">
    <source>
        <dbReference type="Proteomes" id="UP001239680"/>
    </source>
</evidence>
<sequence>MDIRHHTPQIGICGQISPDDIPALVKSGYRLLICNRPDGEEPGQPGFALIAAAASAAGIGALHLPVSGPADIAAQAPALAGALRNAPGPALLWCRSGARSSALCAAAGV</sequence>
<keyword evidence="2" id="KW-0808">Transferase</keyword>
<dbReference type="GO" id="GO:0016740">
    <property type="term" value="F:transferase activity"/>
    <property type="evidence" value="ECO:0007669"/>
    <property type="project" value="UniProtKB-KW"/>
</dbReference>
<proteinExistence type="predicted"/>
<dbReference type="Proteomes" id="UP001239680">
    <property type="component" value="Unassembled WGS sequence"/>
</dbReference>
<protein>
    <submittedName>
        <fullName evidence="2">TIGR01244 family sulfur transferase</fullName>
    </submittedName>
</protein>
<accession>A0ABU0W069</accession>
<dbReference type="RefSeq" id="WP_020952690.1">
    <property type="nucleotide sequence ID" value="NZ_JAVDBT010000011.1"/>
</dbReference>
<organism evidence="2 3">
    <name type="scientific">Pseudogemmobacter lacusdianii</name>
    <dbReference type="NCBI Taxonomy" id="3069608"/>
    <lineage>
        <taxon>Bacteria</taxon>
        <taxon>Pseudomonadati</taxon>
        <taxon>Pseudomonadota</taxon>
        <taxon>Alphaproteobacteria</taxon>
        <taxon>Rhodobacterales</taxon>
        <taxon>Paracoccaceae</taxon>
        <taxon>Pseudogemmobacter</taxon>
    </lineage>
</organism>
<dbReference type="Pfam" id="PF04273">
    <property type="entry name" value="BLH_phosphatase"/>
    <property type="match status" value="1"/>
</dbReference>
<name>A0ABU0W069_9RHOB</name>
<gene>
    <name evidence="2" type="ORF">Q9295_12285</name>
</gene>
<comment type="caution">
    <text evidence="2">The sequence shown here is derived from an EMBL/GenBank/DDBJ whole genome shotgun (WGS) entry which is preliminary data.</text>
</comment>
<dbReference type="InterPro" id="IPR029021">
    <property type="entry name" value="Prot-tyrosine_phosphatase-like"/>
</dbReference>
<dbReference type="EMBL" id="JAVDBT010000011">
    <property type="protein sequence ID" value="MDQ2067153.1"/>
    <property type="molecule type" value="Genomic_DNA"/>
</dbReference>
<dbReference type="Gene3D" id="3.90.190.10">
    <property type="entry name" value="Protein tyrosine phosphatase superfamily"/>
    <property type="match status" value="1"/>
</dbReference>
<reference evidence="2 3" key="1">
    <citation type="submission" date="2023-08" db="EMBL/GenBank/DDBJ databases">
        <title>Characterization of two Paracoccaceae strains isolated from Phycosphere and proposal of Xinfangfangia lacusdiani sp. nov.</title>
        <authorList>
            <person name="Deng Y."/>
            <person name="Zhang Y.Q."/>
        </authorList>
    </citation>
    <scope>NUCLEOTIDE SEQUENCE [LARGE SCALE GENOMIC DNA]</scope>
    <source>
        <strain evidence="2 3">CPCC 101601</strain>
    </source>
</reference>
<dbReference type="InterPro" id="IPR005939">
    <property type="entry name" value="BLH_phosphatase-like"/>
</dbReference>
<keyword evidence="3" id="KW-1185">Reference proteome</keyword>